<dbReference type="PANTHER" id="PTHR35145:SF1">
    <property type="entry name" value="CYTOPLASMIC PROTEIN"/>
    <property type="match status" value="1"/>
</dbReference>
<reference evidence="1 2" key="1">
    <citation type="submission" date="2018-12" db="EMBL/GenBank/DDBJ databases">
        <authorList>
            <person name="Sun L."/>
            <person name="Chen Z."/>
        </authorList>
    </citation>
    <scope>NUCLEOTIDE SEQUENCE [LARGE SCALE GENOMIC DNA]</scope>
    <source>
        <strain evidence="1 2">3-5-3</strain>
    </source>
</reference>
<evidence type="ECO:0000313" key="2">
    <source>
        <dbReference type="Proteomes" id="UP000272464"/>
    </source>
</evidence>
<organism evidence="1 2">
    <name type="scientific">Paenibacillus zeisoli</name>
    <dbReference type="NCBI Taxonomy" id="2496267"/>
    <lineage>
        <taxon>Bacteria</taxon>
        <taxon>Bacillati</taxon>
        <taxon>Bacillota</taxon>
        <taxon>Bacilli</taxon>
        <taxon>Bacillales</taxon>
        <taxon>Paenibacillaceae</taxon>
        <taxon>Paenibacillus</taxon>
    </lineage>
</organism>
<dbReference type="PANTHER" id="PTHR35145">
    <property type="entry name" value="CYTOPLASMIC PROTEIN-RELATED"/>
    <property type="match status" value="1"/>
</dbReference>
<dbReference type="SUPFAM" id="SSF142906">
    <property type="entry name" value="YjbR-like"/>
    <property type="match status" value="1"/>
</dbReference>
<dbReference type="Proteomes" id="UP000272464">
    <property type="component" value="Unassembled WGS sequence"/>
</dbReference>
<dbReference type="AlphaFoldDB" id="A0A3S1B622"/>
<dbReference type="EMBL" id="RZNX01000012">
    <property type="protein sequence ID" value="RUT28056.1"/>
    <property type="molecule type" value="Genomic_DNA"/>
</dbReference>
<keyword evidence="2" id="KW-1185">Reference proteome</keyword>
<dbReference type="InterPro" id="IPR058532">
    <property type="entry name" value="YjbR/MT2646/Rv2570-like"/>
</dbReference>
<gene>
    <name evidence="1" type="ORF">EJP77_18755</name>
</gene>
<dbReference type="InterPro" id="IPR038056">
    <property type="entry name" value="YjbR-like_sf"/>
</dbReference>
<name>A0A3S1B622_9BACL</name>
<proteinExistence type="predicted"/>
<dbReference type="InterPro" id="IPR007351">
    <property type="entry name" value="YjbR"/>
</dbReference>
<dbReference type="Pfam" id="PF04237">
    <property type="entry name" value="YjbR"/>
    <property type="match status" value="1"/>
</dbReference>
<dbReference type="OrthoDB" id="9789813at2"/>
<keyword evidence="1" id="KW-0238">DNA-binding</keyword>
<dbReference type="GO" id="GO:0003677">
    <property type="term" value="F:DNA binding"/>
    <property type="evidence" value="ECO:0007669"/>
    <property type="project" value="UniProtKB-KW"/>
</dbReference>
<comment type="caution">
    <text evidence="1">The sequence shown here is derived from an EMBL/GenBank/DDBJ whole genome shotgun (WGS) entry which is preliminary data.</text>
</comment>
<dbReference type="Gene3D" id="3.90.1150.30">
    <property type="match status" value="1"/>
</dbReference>
<sequence>MNHQELIELGLGYPGTSLRYPFDPGLPVLYVGSKMFALLGSHLDVESVNLKTSPEEAWVQRESYPGAVLPGYHMNKRHWNTVLLNGQVPDEVITVMLQESYQLVVAMMPKASRLLLFQGEKPEAEQE</sequence>
<accession>A0A3S1B622</accession>
<dbReference type="RefSeq" id="WP_127200795.1">
    <property type="nucleotide sequence ID" value="NZ_RZNX01000012.1"/>
</dbReference>
<evidence type="ECO:0000313" key="1">
    <source>
        <dbReference type="EMBL" id="RUT28056.1"/>
    </source>
</evidence>
<protein>
    <submittedName>
        <fullName evidence="1">MmcQ/YjbR family DNA-binding protein</fullName>
    </submittedName>
</protein>